<evidence type="ECO:0008006" key="3">
    <source>
        <dbReference type="Google" id="ProtNLM"/>
    </source>
</evidence>
<organism evidence="1 2">
    <name type="scientific">Sphingomonas melonis</name>
    <dbReference type="NCBI Taxonomy" id="152682"/>
    <lineage>
        <taxon>Bacteria</taxon>
        <taxon>Pseudomonadati</taxon>
        <taxon>Pseudomonadota</taxon>
        <taxon>Alphaproteobacteria</taxon>
        <taxon>Sphingomonadales</taxon>
        <taxon>Sphingomonadaceae</taxon>
        <taxon>Sphingomonas</taxon>
    </lineage>
</organism>
<accession>A0A0D1K4V7</accession>
<dbReference type="Proteomes" id="UP000033203">
    <property type="component" value="Unassembled WGS sequence"/>
</dbReference>
<reference evidence="1 2" key="1">
    <citation type="submission" date="2015-01" db="EMBL/GenBank/DDBJ databases">
        <title>Genome of Sphingomonas taxi strain 30a.</title>
        <authorList>
            <person name="Eevers N."/>
            <person name="Van Hamme J."/>
            <person name="Bottos E."/>
            <person name="Weyens N."/>
            <person name="Vangronsveld J."/>
        </authorList>
    </citation>
    <scope>NUCLEOTIDE SEQUENCE [LARGE SCALE GENOMIC DNA]</scope>
    <source>
        <strain evidence="1 2">30a</strain>
    </source>
</reference>
<evidence type="ECO:0000313" key="2">
    <source>
        <dbReference type="Proteomes" id="UP000033203"/>
    </source>
</evidence>
<dbReference type="AlphaFoldDB" id="A0A0D1K4V7"/>
<evidence type="ECO:0000313" key="1">
    <source>
        <dbReference type="EMBL" id="KIU28598.1"/>
    </source>
</evidence>
<name>A0A0D1K4V7_9SPHN</name>
<gene>
    <name evidence="1" type="ORF">SR41_07675</name>
</gene>
<comment type="caution">
    <text evidence="1">The sequence shown here is derived from an EMBL/GenBank/DDBJ whole genome shotgun (WGS) entry which is preliminary data.</text>
</comment>
<sequence>MYTISFRHEYNLLDIQWHRLFDLAGVERYAAELVDRFRKEGFTNGYRLRIDMGACSVQPVQAAAAIHERLAGFPRASRIAIVTASAITRLQVQRLMTQPYLRIFDTAEASWDWLTAPDAVAAA</sequence>
<proteinExistence type="predicted"/>
<dbReference type="EMBL" id="JXTP01000028">
    <property type="protein sequence ID" value="KIU28598.1"/>
    <property type="molecule type" value="Genomic_DNA"/>
</dbReference>
<protein>
    <recommendedName>
        <fullName evidence="3">STAS/SEC14 domain-containing protein</fullName>
    </recommendedName>
</protein>
<dbReference type="PATRIC" id="fig|1549858.7.peg.351"/>